<name>G4CER7_9NEIS</name>
<dbReference type="HOGENOM" id="CLU_3236519_0_0_4"/>
<dbReference type="AlphaFoldDB" id="G4CER7"/>
<accession>G4CER7</accession>
<keyword evidence="2" id="KW-1185">Reference proteome</keyword>
<dbReference type="EMBL" id="AGAY01000004">
    <property type="protein sequence ID" value="EGY53652.1"/>
    <property type="molecule type" value="Genomic_DNA"/>
</dbReference>
<organism evidence="1 2">
    <name type="scientific">Neisseria shayeganii 871</name>
    <dbReference type="NCBI Taxonomy" id="1032488"/>
    <lineage>
        <taxon>Bacteria</taxon>
        <taxon>Pseudomonadati</taxon>
        <taxon>Pseudomonadota</taxon>
        <taxon>Betaproteobacteria</taxon>
        <taxon>Neisseriales</taxon>
        <taxon>Neisseriaceae</taxon>
        <taxon>Neisseria</taxon>
    </lineage>
</organism>
<reference evidence="1 2" key="1">
    <citation type="submission" date="2011-05" db="EMBL/GenBank/DDBJ databases">
        <authorList>
            <person name="Muzny D."/>
            <person name="Qin X."/>
            <person name="Deng J."/>
            <person name="Jiang H."/>
            <person name="Liu Y."/>
            <person name="Qu J."/>
            <person name="Song X.-Z."/>
            <person name="Zhang L."/>
            <person name="Thornton R."/>
            <person name="Coyle M."/>
            <person name="Francisco L."/>
            <person name="Jackson L."/>
            <person name="Javaid M."/>
            <person name="Korchina V."/>
            <person name="Kovar C."/>
            <person name="Mata R."/>
            <person name="Mathew T."/>
            <person name="Ngo R."/>
            <person name="Nguyen L."/>
            <person name="Nguyen N."/>
            <person name="Okwuonu G."/>
            <person name="Ongeri F."/>
            <person name="Pham C."/>
            <person name="Simmons D."/>
            <person name="Wilczek-Boney K."/>
            <person name="Hale W."/>
            <person name="Jakkamsetti A."/>
            <person name="Pham P."/>
            <person name="Ruth R."/>
            <person name="San Lucas F."/>
            <person name="Warren J."/>
            <person name="Zhang J."/>
            <person name="Zhao Z."/>
            <person name="Zhou C."/>
            <person name="Zhu D."/>
            <person name="Lee S."/>
            <person name="Bess C."/>
            <person name="Blankenburg K."/>
            <person name="Forbes L."/>
            <person name="Fu Q."/>
            <person name="Gubbala S."/>
            <person name="Hirani K."/>
            <person name="Jayaseelan J.C."/>
            <person name="Lara F."/>
            <person name="Munidasa M."/>
            <person name="Palculict T."/>
            <person name="Patil S."/>
            <person name="Pu L.-L."/>
            <person name="Saada N."/>
            <person name="Tang L."/>
            <person name="Weissenberger G."/>
            <person name="Zhu Y."/>
            <person name="Hemphill L."/>
            <person name="Shang Y."/>
            <person name="Youmans B."/>
            <person name="Ayvaz T."/>
            <person name="Ross M."/>
            <person name="Santibanez J."/>
            <person name="Aqrawi P."/>
            <person name="Gross S."/>
            <person name="Joshi V."/>
            <person name="Fowler G."/>
            <person name="Nazareth L."/>
            <person name="Reid J."/>
            <person name="Worley K."/>
            <person name="Petrosino J."/>
            <person name="Highlander S."/>
            <person name="Gibbs R."/>
        </authorList>
    </citation>
    <scope>NUCLEOTIDE SEQUENCE [LARGE SCALE GENOMIC DNA]</scope>
    <source>
        <strain evidence="1 2">871</strain>
    </source>
</reference>
<comment type="caution">
    <text evidence="1">The sequence shown here is derived from an EMBL/GenBank/DDBJ whole genome shotgun (WGS) entry which is preliminary data.</text>
</comment>
<protein>
    <submittedName>
        <fullName evidence="1">Uncharacterized protein</fullName>
    </submittedName>
</protein>
<evidence type="ECO:0000313" key="1">
    <source>
        <dbReference type="EMBL" id="EGY53652.1"/>
    </source>
</evidence>
<gene>
    <name evidence="1" type="ORF">HMPREF9371_0106</name>
</gene>
<sequence>MGVLQRSQAVCGHINDCNQTGYLKMFQVACLIGRFRRGSIVEV</sequence>
<proteinExistence type="predicted"/>
<dbReference type="Proteomes" id="UP000003019">
    <property type="component" value="Unassembled WGS sequence"/>
</dbReference>
<evidence type="ECO:0000313" key="2">
    <source>
        <dbReference type="Proteomes" id="UP000003019"/>
    </source>
</evidence>
<dbReference type="PATRIC" id="fig|1032488.3.peg.97"/>